<organism evidence="2 3">
    <name type="scientific">Rhodonellum ikkaensis</name>
    <dbReference type="NCBI Taxonomy" id="336829"/>
    <lineage>
        <taxon>Bacteria</taxon>
        <taxon>Pseudomonadati</taxon>
        <taxon>Bacteroidota</taxon>
        <taxon>Cytophagia</taxon>
        <taxon>Cytophagales</taxon>
        <taxon>Cytophagaceae</taxon>
        <taxon>Rhodonellum</taxon>
    </lineage>
</organism>
<dbReference type="SMART" id="SM00471">
    <property type="entry name" value="HDc"/>
    <property type="match status" value="1"/>
</dbReference>
<dbReference type="CDD" id="cd00077">
    <property type="entry name" value="HDc"/>
    <property type="match status" value="1"/>
</dbReference>
<evidence type="ECO:0000313" key="2">
    <source>
        <dbReference type="EMBL" id="SDY52099.1"/>
    </source>
</evidence>
<proteinExistence type="predicted"/>
<accession>A0A1H3KJ61</accession>
<dbReference type="Proteomes" id="UP000199663">
    <property type="component" value="Unassembled WGS sequence"/>
</dbReference>
<sequence length="194" mass="22733">MKGYFELKKFVFGLLAKELPRHITYHGLEHTLDVLEVCDQYINAFNLSGEEAHLIRIAAIVHDLGFLKSPLNHEEVGAEMASEIMKNLGMDPNHIEEVYRMVMATKIPQTPETDLQKIICDADLDYLGRDDYPEISAKLFEELKALNFLKNKEEWRMLQIKFLQEHAFHTHFAKKHREPKKQFWLNQIKKGKEV</sequence>
<feature type="domain" description="HD/PDEase" evidence="1">
    <location>
        <begin position="23"/>
        <end position="136"/>
    </location>
</feature>
<dbReference type="RefSeq" id="WP_019596227.1">
    <property type="nucleotide sequence ID" value="NZ_FNQC01000001.1"/>
</dbReference>
<keyword evidence="3" id="KW-1185">Reference proteome</keyword>
<reference evidence="2 3" key="1">
    <citation type="submission" date="2016-10" db="EMBL/GenBank/DDBJ databases">
        <authorList>
            <person name="Varghese N."/>
            <person name="Submissions S."/>
        </authorList>
    </citation>
    <scope>NUCLEOTIDE SEQUENCE [LARGE SCALE GENOMIC DNA]</scope>
    <source>
        <strain evidence="2 3">DSM 17997</strain>
    </source>
</reference>
<dbReference type="InterPro" id="IPR003607">
    <property type="entry name" value="HD/PDEase_dom"/>
</dbReference>
<gene>
    <name evidence="2" type="ORF">SAMN05444412_101409</name>
</gene>
<evidence type="ECO:0000259" key="1">
    <source>
        <dbReference type="SMART" id="SM00471"/>
    </source>
</evidence>
<dbReference type="EMBL" id="FNQC01000001">
    <property type="protein sequence ID" value="SDY52099.1"/>
    <property type="molecule type" value="Genomic_DNA"/>
</dbReference>
<protein>
    <submittedName>
        <fullName evidence="2">HD domain-containing protein</fullName>
    </submittedName>
</protein>
<comment type="caution">
    <text evidence="2">The sequence shown here is derived from an EMBL/GenBank/DDBJ whole genome shotgun (WGS) entry which is preliminary data.</text>
</comment>
<dbReference type="Gene3D" id="1.10.3210.10">
    <property type="entry name" value="Hypothetical protein af1432"/>
    <property type="match status" value="1"/>
</dbReference>
<dbReference type="Pfam" id="PF01966">
    <property type="entry name" value="HD"/>
    <property type="match status" value="1"/>
</dbReference>
<dbReference type="InterPro" id="IPR006674">
    <property type="entry name" value="HD_domain"/>
</dbReference>
<evidence type="ECO:0000313" key="3">
    <source>
        <dbReference type="Proteomes" id="UP000199663"/>
    </source>
</evidence>
<name>A0A1H3KJ61_9BACT</name>
<dbReference type="SUPFAM" id="SSF109604">
    <property type="entry name" value="HD-domain/PDEase-like"/>
    <property type="match status" value="1"/>
</dbReference>